<sequence>MQDLKEFNKKIQNFTIKSFRGGSKFKNEDTLMARITPCLENGKTAFVDILEKEEIGFGSTEFIVLSGKPEKTTNEFVFYLSISPKLRSEAIQSMSGTSGRQRIQTDLFRSKEIAIPKIFEQKAVVKILSDLDSKIELNNQTNRTLEQIAQTLFKHWFVDFEFPNVEGKPYKSSGGKMIESGLGLVPEGWKVRSLDQIADFLNGLALQKYPPAGEDFLPVIKIRELRQGVTVDSDKADISIPDEYIVEDGDVLFSWSGSLEVVIWCGGPGALNQHLFKITSKEYPKWFFYQWTKYHLTEFQLIAEGKATTMGHIQRHHLTEAKILVPQRAILEKINKIMAPKFELLVNNKIEIRNLTQIRDSLLPKLMSGKIRVS</sequence>
<comment type="similarity">
    <text evidence="1">Belongs to the type-I restriction system S methylase family.</text>
</comment>
<dbReference type="InterPro" id="IPR044946">
    <property type="entry name" value="Restrct_endonuc_typeI_TRD_sf"/>
</dbReference>
<comment type="caution">
    <text evidence="5">The sequence shown here is derived from an EMBL/GenBank/DDBJ whole genome shotgun (WGS) entry which is preliminary data.</text>
</comment>
<proteinExistence type="inferred from homology"/>
<dbReference type="CDD" id="cd17260">
    <property type="entry name" value="RMtype1_S_EcoEI-TRD1-CR1_like"/>
    <property type="match status" value="1"/>
</dbReference>
<dbReference type="GO" id="GO:0009307">
    <property type="term" value="P:DNA restriction-modification system"/>
    <property type="evidence" value="ECO:0007669"/>
    <property type="project" value="UniProtKB-KW"/>
</dbReference>
<keyword evidence="2" id="KW-0680">Restriction system</keyword>
<dbReference type="Pfam" id="PF01420">
    <property type="entry name" value="Methylase_S"/>
    <property type="match status" value="2"/>
</dbReference>
<reference evidence="5" key="1">
    <citation type="submission" date="2021-03" db="EMBL/GenBank/DDBJ databases">
        <authorList>
            <person name="Jaffe A."/>
        </authorList>
    </citation>
    <scope>NUCLEOTIDE SEQUENCE</scope>
    <source>
        <strain evidence="5">RIFCSPLOWO2_01_FULL_AR10_48_17</strain>
    </source>
</reference>
<keyword evidence="5" id="KW-0255">Endonuclease</keyword>
<protein>
    <submittedName>
        <fullName evidence="5">Restriction endonuclease subunit S</fullName>
        <ecNumber evidence="5">3.1.21.-</ecNumber>
    </submittedName>
</protein>
<dbReference type="InterPro" id="IPR000055">
    <property type="entry name" value="Restrct_endonuc_typeI_TRD"/>
</dbReference>
<feature type="domain" description="Type I restriction modification DNA specificity" evidence="4">
    <location>
        <begin position="186"/>
        <end position="349"/>
    </location>
</feature>
<dbReference type="EC" id="3.1.21.-" evidence="5"/>
<organism evidence="5 6">
    <name type="scientific">Candidatus Iainarchaeum sp</name>
    <dbReference type="NCBI Taxonomy" id="3101447"/>
    <lineage>
        <taxon>Archaea</taxon>
        <taxon>Candidatus Iainarchaeota</taxon>
        <taxon>Candidatus Iainarchaeia</taxon>
        <taxon>Candidatus Iainarchaeales</taxon>
        <taxon>Candidatus Iainarchaeaceae</taxon>
        <taxon>Candidatus Iainarchaeum</taxon>
    </lineage>
</organism>
<dbReference type="PANTHER" id="PTHR30408:SF13">
    <property type="entry name" value="TYPE I RESTRICTION ENZYME HINDI SPECIFICITY SUBUNIT"/>
    <property type="match status" value="1"/>
</dbReference>
<dbReference type="SUPFAM" id="SSF116734">
    <property type="entry name" value="DNA methylase specificity domain"/>
    <property type="match status" value="2"/>
</dbReference>
<dbReference type="InterPro" id="IPR052021">
    <property type="entry name" value="Type-I_RS_S_subunit"/>
</dbReference>
<dbReference type="Proteomes" id="UP000675968">
    <property type="component" value="Unassembled WGS sequence"/>
</dbReference>
<keyword evidence="3" id="KW-0238">DNA-binding</keyword>
<feature type="domain" description="Type I restriction modification DNA specificity" evidence="4">
    <location>
        <begin position="42"/>
        <end position="147"/>
    </location>
</feature>
<dbReference type="GO" id="GO:0003677">
    <property type="term" value="F:DNA binding"/>
    <property type="evidence" value="ECO:0007669"/>
    <property type="project" value="UniProtKB-KW"/>
</dbReference>
<dbReference type="GO" id="GO:0004519">
    <property type="term" value="F:endonuclease activity"/>
    <property type="evidence" value="ECO:0007669"/>
    <property type="project" value="UniProtKB-KW"/>
</dbReference>
<keyword evidence="5" id="KW-0540">Nuclease</keyword>
<evidence type="ECO:0000313" key="5">
    <source>
        <dbReference type="EMBL" id="MBS3061556.1"/>
    </source>
</evidence>
<evidence type="ECO:0000313" key="6">
    <source>
        <dbReference type="Proteomes" id="UP000675968"/>
    </source>
</evidence>
<accession>A0A8T4LF84</accession>
<name>A0A8T4LF84_9ARCH</name>
<gene>
    <name evidence="5" type="ORF">J4215_03165</name>
</gene>
<evidence type="ECO:0000256" key="1">
    <source>
        <dbReference type="ARBA" id="ARBA00010923"/>
    </source>
</evidence>
<reference evidence="5" key="2">
    <citation type="submission" date="2021-05" db="EMBL/GenBank/DDBJ databases">
        <title>Protein family content uncovers lineage relationships and bacterial pathway maintenance mechanisms in DPANN archaea.</title>
        <authorList>
            <person name="Castelle C.J."/>
            <person name="Meheust R."/>
            <person name="Jaffe A.L."/>
            <person name="Seitz K."/>
            <person name="Gong X."/>
            <person name="Baker B.J."/>
            <person name="Banfield J.F."/>
        </authorList>
    </citation>
    <scope>NUCLEOTIDE SEQUENCE</scope>
    <source>
        <strain evidence="5">RIFCSPLOWO2_01_FULL_AR10_48_17</strain>
    </source>
</reference>
<evidence type="ECO:0000256" key="3">
    <source>
        <dbReference type="ARBA" id="ARBA00023125"/>
    </source>
</evidence>
<dbReference type="AlphaFoldDB" id="A0A8T4LF84"/>
<dbReference type="GO" id="GO:0016787">
    <property type="term" value="F:hydrolase activity"/>
    <property type="evidence" value="ECO:0007669"/>
    <property type="project" value="UniProtKB-KW"/>
</dbReference>
<keyword evidence="5" id="KW-0378">Hydrolase</keyword>
<dbReference type="PANTHER" id="PTHR30408">
    <property type="entry name" value="TYPE-1 RESTRICTION ENZYME ECOKI SPECIFICITY PROTEIN"/>
    <property type="match status" value="1"/>
</dbReference>
<evidence type="ECO:0000256" key="2">
    <source>
        <dbReference type="ARBA" id="ARBA00022747"/>
    </source>
</evidence>
<dbReference type="EMBL" id="JAGVWC010000010">
    <property type="protein sequence ID" value="MBS3061556.1"/>
    <property type="molecule type" value="Genomic_DNA"/>
</dbReference>
<dbReference type="Gene3D" id="3.90.220.20">
    <property type="entry name" value="DNA methylase specificity domains"/>
    <property type="match status" value="2"/>
</dbReference>
<evidence type="ECO:0000259" key="4">
    <source>
        <dbReference type="Pfam" id="PF01420"/>
    </source>
</evidence>